<feature type="transmembrane region" description="Helical" evidence="3">
    <location>
        <begin position="34"/>
        <end position="54"/>
    </location>
</feature>
<dbReference type="InterPro" id="IPR002509">
    <property type="entry name" value="NODB_dom"/>
</dbReference>
<dbReference type="RefSeq" id="WP_284284531.1">
    <property type="nucleotide sequence ID" value="NZ_BSUJ01000001.1"/>
</dbReference>
<sequence length="605" mass="64804">MSAADAAVQAVATSTATSIFLDPSGRRWRVLRRCALTLALLLVVGIAIALPRMYASPSLEGRPTPIQLSKAETGLRAPIVGEGPMERAVKLVRSPASAGHPATTRKVEPFTGADLGVLAPKDAAHAGDAPYAIEHYGYSAAAHKTIALTFDDGPSSPVTPQLLDVLGRAKVPATFFLVGQNVAAHPDVVARLSREGHAVGVHTMTHPDIAHLPDWEEQAELVATERTLRAITGRAATFWRMPYDGEDAEFQQDTSDGLLRAQRLGYTIASYDFDTKDWEHDANPTGKVTDIPLPDLRSGKNITMLLHDAGGPNRERTVEYVKRLIPVARAAGYTFQTMPQVQPSIRESNAPIEVTVWDKAVHAGAYATYVLPNKLVEWLFALALFTVAVLGLGNVALAAWRHRKRSRIDWPTAEQIGLPVSVVLAAYNEEPVIARTLRSILASDYPVLEVVVVDDGSSDATAAQVRAVMAEDPRVVLLRQPNAGKAHALNNGVASARGDYVVTLDADTIMTPTTITNLMRHFALDTSGRLGAVAGVVRVGNRTTNLLTRWQALEYLTQIGIERSAQDQLGAISIIPGACAAWSKAAISAAGATPTSPSPRTATSR</sequence>
<name>A0ABQ6HNL9_9MICO</name>
<evidence type="ECO:0000259" key="4">
    <source>
        <dbReference type="PROSITE" id="PS51677"/>
    </source>
</evidence>
<dbReference type="PANTHER" id="PTHR10587">
    <property type="entry name" value="GLYCOSYL TRANSFERASE-RELATED"/>
    <property type="match status" value="1"/>
</dbReference>
<dbReference type="Pfam" id="PF00535">
    <property type="entry name" value="Glycos_transf_2"/>
    <property type="match status" value="1"/>
</dbReference>
<dbReference type="EMBL" id="BSUJ01000001">
    <property type="protein sequence ID" value="GMA20049.1"/>
    <property type="molecule type" value="Genomic_DNA"/>
</dbReference>
<evidence type="ECO:0000256" key="1">
    <source>
        <dbReference type="ARBA" id="ARBA00022723"/>
    </source>
</evidence>
<dbReference type="InterPro" id="IPR011330">
    <property type="entry name" value="Glyco_hydro/deAcase_b/a-brl"/>
</dbReference>
<dbReference type="CDD" id="cd06423">
    <property type="entry name" value="CESA_like"/>
    <property type="match status" value="1"/>
</dbReference>
<dbReference type="SUPFAM" id="SSF53448">
    <property type="entry name" value="Nucleotide-diphospho-sugar transferases"/>
    <property type="match status" value="1"/>
</dbReference>
<dbReference type="SUPFAM" id="SSF88713">
    <property type="entry name" value="Glycoside hydrolase/deacetylase"/>
    <property type="match status" value="1"/>
</dbReference>
<dbReference type="InterPro" id="IPR029044">
    <property type="entry name" value="Nucleotide-diphossugar_trans"/>
</dbReference>
<evidence type="ECO:0000256" key="3">
    <source>
        <dbReference type="SAM" id="Phobius"/>
    </source>
</evidence>
<accession>A0ABQ6HNL9</accession>
<evidence type="ECO:0000256" key="2">
    <source>
        <dbReference type="ARBA" id="ARBA00022801"/>
    </source>
</evidence>
<dbReference type="Gene3D" id="3.20.20.370">
    <property type="entry name" value="Glycoside hydrolase/deacetylase"/>
    <property type="match status" value="1"/>
</dbReference>
<gene>
    <name evidence="5" type="ORF">GCM10025862_20700</name>
</gene>
<keyword evidence="3" id="KW-1133">Transmembrane helix</keyword>
<keyword evidence="3" id="KW-0472">Membrane</keyword>
<keyword evidence="6" id="KW-1185">Reference proteome</keyword>
<organism evidence="5 6">
    <name type="scientific">Arsenicicoccus piscis</name>
    <dbReference type="NCBI Taxonomy" id="673954"/>
    <lineage>
        <taxon>Bacteria</taxon>
        <taxon>Bacillati</taxon>
        <taxon>Actinomycetota</taxon>
        <taxon>Actinomycetes</taxon>
        <taxon>Micrococcales</taxon>
        <taxon>Intrasporangiaceae</taxon>
        <taxon>Arsenicicoccus</taxon>
    </lineage>
</organism>
<proteinExistence type="predicted"/>
<comment type="caution">
    <text evidence="5">The sequence shown here is derived from an EMBL/GenBank/DDBJ whole genome shotgun (WGS) entry which is preliminary data.</text>
</comment>
<dbReference type="InterPro" id="IPR001173">
    <property type="entry name" value="Glyco_trans_2-like"/>
</dbReference>
<dbReference type="InterPro" id="IPR050248">
    <property type="entry name" value="Polysacc_deacetylase_ArnD"/>
</dbReference>
<dbReference type="Pfam" id="PF01522">
    <property type="entry name" value="Polysacc_deac_1"/>
    <property type="match status" value="1"/>
</dbReference>
<dbReference type="PANTHER" id="PTHR10587:SF133">
    <property type="entry name" value="CHITIN DEACETYLASE 1-RELATED"/>
    <property type="match status" value="1"/>
</dbReference>
<keyword evidence="1" id="KW-0479">Metal-binding</keyword>
<dbReference type="Gene3D" id="3.90.550.10">
    <property type="entry name" value="Spore Coat Polysaccharide Biosynthesis Protein SpsA, Chain A"/>
    <property type="match status" value="1"/>
</dbReference>
<dbReference type="PROSITE" id="PS51677">
    <property type="entry name" value="NODB"/>
    <property type="match status" value="1"/>
</dbReference>
<evidence type="ECO:0000313" key="5">
    <source>
        <dbReference type="EMBL" id="GMA20049.1"/>
    </source>
</evidence>
<keyword evidence="3" id="KW-0812">Transmembrane</keyword>
<protein>
    <recommendedName>
        <fullName evidence="4">NodB homology domain-containing protein</fullName>
    </recommendedName>
</protein>
<evidence type="ECO:0000313" key="6">
    <source>
        <dbReference type="Proteomes" id="UP001157109"/>
    </source>
</evidence>
<feature type="domain" description="NodB homology" evidence="4">
    <location>
        <begin position="144"/>
        <end position="336"/>
    </location>
</feature>
<keyword evidence="2" id="KW-0378">Hydrolase</keyword>
<feature type="transmembrane region" description="Helical" evidence="3">
    <location>
        <begin position="378"/>
        <end position="400"/>
    </location>
</feature>
<reference evidence="6" key="1">
    <citation type="journal article" date="2019" name="Int. J. Syst. Evol. Microbiol.">
        <title>The Global Catalogue of Microorganisms (GCM) 10K type strain sequencing project: providing services to taxonomists for standard genome sequencing and annotation.</title>
        <authorList>
            <consortium name="The Broad Institute Genomics Platform"/>
            <consortium name="The Broad Institute Genome Sequencing Center for Infectious Disease"/>
            <person name="Wu L."/>
            <person name="Ma J."/>
        </authorList>
    </citation>
    <scope>NUCLEOTIDE SEQUENCE [LARGE SCALE GENOMIC DNA]</scope>
    <source>
        <strain evidence="6">NBRC 105830</strain>
    </source>
</reference>
<dbReference type="Proteomes" id="UP001157109">
    <property type="component" value="Unassembled WGS sequence"/>
</dbReference>